<keyword evidence="8 14" id="KW-1133">Transmembrane helix</keyword>
<evidence type="ECO:0000256" key="10">
    <source>
        <dbReference type="ARBA" id="ARBA00023004"/>
    </source>
</evidence>
<keyword evidence="16" id="KW-1185">Reference proteome</keyword>
<comment type="similarity">
    <text evidence="4">Belongs to the cytochrome P450 family.</text>
</comment>
<dbReference type="GO" id="GO:0005506">
    <property type="term" value="F:iron ion binding"/>
    <property type="evidence" value="ECO:0007669"/>
    <property type="project" value="InterPro"/>
</dbReference>
<reference evidence="15 16" key="1">
    <citation type="journal article" date="2017" name="Front. Genet.">
        <title>Draft sequencing of the heterozygous diploid genome of Satsuma (Citrus unshiu Marc.) using a hybrid assembly approach.</title>
        <authorList>
            <person name="Shimizu T."/>
            <person name="Tanizawa Y."/>
            <person name="Mochizuki T."/>
            <person name="Nagasaki H."/>
            <person name="Yoshioka T."/>
            <person name="Toyoda A."/>
            <person name="Fujiyama A."/>
            <person name="Kaminuma E."/>
            <person name="Nakamura Y."/>
        </authorList>
    </citation>
    <scope>NUCLEOTIDE SEQUENCE [LARGE SCALE GENOMIC DNA]</scope>
    <source>
        <strain evidence="16">cv. Miyagawa wase</strain>
    </source>
</reference>
<comment type="pathway">
    <text evidence="3">Alkaloid biosynthesis.</text>
</comment>
<keyword evidence="12 14" id="KW-0472">Membrane</keyword>
<dbReference type="FunFam" id="1.10.630.10:FF:000026">
    <property type="entry name" value="Cytochrome P450 82C4"/>
    <property type="match status" value="1"/>
</dbReference>
<evidence type="ECO:0000256" key="2">
    <source>
        <dbReference type="ARBA" id="ARBA00004167"/>
    </source>
</evidence>
<gene>
    <name evidence="15" type="ORF">CUMW_264250</name>
</gene>
<evidence type="ECO:0000256" key="13">
    <source>
        <dbReference type="PIRSR" id="PIRSR602401-1"/>
    </source>
</evidence>
<evidence type="ECO:0000256" key="5">
    <source>
        <dbReference type="ARBA" id="ARBA00022617"/>
    </source>
</evidence>
<dbReference type="CDD" id="cd20618">
    <property type="entry name" value="CYP71_clan"/>
    <property type="match status" value="1"/>
</dbReference>
<keyword evidence="5 13" id="KW-0349">Heme</keyword>
<feature type="transmembrane region" description="Helical" evidence="14">
    <location>
        <begin position="12"/>
        <end position="28"/>
    </location>
</feature>
<evidence type="ECO:0000256" key="7">
    <source>
        <dbReference type="ARBA" id="ARBA00022723"/>
    </source>
</evidence>
<keyword evidence="10 13" id="KW-0408">Iron</keyword>
<evidence type="ECO:0000256" key="12">
    <source>
        <dbReference type="ARBA" id="ARBA00023136"/>
    </source>
</evidence>
<comment type="caution">
    <text evidence="15">The sequence shown here is derived from an EMBL/GenBank/DDBJ whole genome shotgun (WGS) entry which is preliminary data.</text>
</comment>
<evidence type="ECO:0000313" key="15">
    <source>
        <dbReference type="EMBL" id="GAY68454.1"/>
    </source>
</evidence>
<dbReference type="AlphaFoldDB" id="A0A2H5QV00"/>
<organism evidence="15 16">
    <name type="scientific">Citrus unshiu</name>
    <name type="common">Satsuma mandarin</name>
    <name type="synonym">Citrus nobilis var. unshiu</name>
    <dbReference type="NCBI Taxonomy" id="55188"/>
    <lineage>
        <taxon>Eukaryota</taxon>
        <taxon>Viridiplantae</taxon>
        <taxon>Streptophyta</taxon>
        <taxon>Embryophyta</taxon>
        <taxon>Tracheophyta</taxon>
        <taxon>Spermatophyta</taxon>
        <taxon>Magnoliopsida</taxon>
        <taxon>eudicotyledons</taxon>
        <taxon>Gunneridae</taxon>
        <taxon>Pentapetalae</taxon>
        <taxon>rosids</taxon>
        <taxon>malvids</taxon>
        <taxon>Sapindales</taxon>
        <taxon>Rutaceae</taxon>
        <taxon>Aurantioideae</taxon>
        <taxon>Citrus</taxon>
    </lineage>
</organism>
<dbReference type="InterPro" id="IPR002401">
    <property type="entry name" value="Cyt_P450_E_grp-I"/>
</dbReference>
<dbReference type="PANTHER" id="PTHR47944:SF4">
    <property type="entry name" value="OS09G0441700 PROTEIN"/>
    <property type="match status" value="1"/>
</dbReference>
<dbReference type="Gene3D" id="1.10.630.10">
    <property type="entry name" value="Cytochrome P450"/>
    <property type="match status" value="2"/>
</dbReference>
<dbReference type="FunFam" id="1.10.630.10:FF:000097">
    <property type="entry name" value="Cytochrome P-450 19"/>
    <property type="match status" value="1"/>
</dbReference>
<keyword evidence="6 14" id="KW-0812">Transmembrane</keyword>
<dbReference type="GO" id="GO:0016020">
    <property type="term" value="C:membrane"/>
    <property type="evidence" value="ECO:0007669"/>
    <property type="project" value="UniProtKB-SubCell"/>
</dbReference>
<dbReference type="GO" id="GO:0044550">
    <property type="term" value="P:secondary metabolite biosynthetic process"/>
    <property type="evidence" value="ECO:0007669"/>
    <property type="project" value="UniProtKB-ARBA"/>
</dbReference>
<dbReference type="PANTHER" id="PTHR47944">
    <property type="entry name" value="CYTOCHROME P450 98A9"/>
    <property type="match status" value="1"/>
</dbReference>
<evidence type="ECO:0000256" key="8">
    <source>
        <dbReference type="ARBA" id="ARBA00022989"/>
    </source>
</evidence>
<name>A0A2H5QV00_CITUN</name>
<feature type="binding site" description="axial binding residue" evidence="13">
    <location>
        <position position="650"/>
    </location>
    <ligand>
        <name>heme</name>
        <dbReference type="ChEBI" id="CHEBI:30413"/>
    </ligand>
    <ligandPart>
        <name>Fe</name>
        <dbReference type="ChEBI" id="CHEBI:18248"/>
    </ligandPart>
</feature>
<dbReference type="InterPro" id="IPR036396">
    <property type="entry name" value="Cyt_P450_sf"/>
</dbReference>
<evidence type="ECO:0000256" key="14">
    <source>
        <dbReference type="SAM" id="Phobius"/>
    </source>
</evidence>
<dbReference type="GO" id="GO:0020037">
    <property type="term" value="F:heme binding"/>
    <property type="evidence" value="ECO:0007669"/>
    <property type="project" value="InterPro"/>
</dbReference>
<dbReference type="GO" id="GO:0016709">
    <property type="term" value="F:oxidoreductase activity, acting on paired donors, with incorporation or reduction of molecular oxygen, NAD(P)H as one donor, and incorporation of one atom of oxygen"/>
    <property type="evidence" value="ECO:0007669"/>
    <property type="project" value="UniProtKB-ARBA"/>
</dbReference>
<dbReference type="Proteomes" id="UP000236630">
    <property type="component" value="Unassembled WGS sequence"/>
</dbReference>
<dbReference type="PRINTS" id="PR00385">
    <property type="entry name" value="P450"/>
</dbReference>
<proteinExistence type="inferred from homology"/>
<protein>
    <recommendedName>
        <fullName evidence="17">Cytochrome P450</fullName>
    </recommendedName>
</protein>
<dbReference type="EMBL" id="BDQV01000884">
    <property type="protein sequence ID" value="GAY68454.1"/>
    <property type="molecule type" value="Genomic_DNA"/>
</dbReference>
<evidence type="ECO:0000256" key="3">
    <source>
        <dbReference type="ARBA" id="ARBA00004913"/>
    </source>
</evidence>
<keyword evidence="11" id="KW-0503">Monooxygenase</keyword>
<dbReference type="InterPro" id="IPR001128">
    <property type="entry name" value="Cyt_P450"/>
</dbReference>
<evidence type="ECO:0008006" key="17">
    <source>
        <dbReference type="Google" id="ProtNLM"/>
    </source>
</evidence>
<evidence type="ECO:0000256" key="6">
    <source>
        <dbReference type="ARBA" id="ARBA00022692"/>
    </source>
</evidence>
<comment type="subcellular location">
    <subcellularLocation>
        <location evidence="2">Membrane</location>
        <topology evidence="2">Single-pass membrane protein</topology>
    </subcellularLocation>
</comment>
<dbReference type="PROSITE" id="PS00086">
    <property type="entry name" value="CYTOCHROME_P450"/>
    <property type="match status" value="1"/>
</dbReference>
<sequence length="717" mass="81966">MENPMTGPSNSAIFYSILFFLPIVLFLFHSQFSRKLNLPPGPRPWPLIGNLNLIGPLPHVSIHSLSQKYGPLMHLKFGLSPVVVGSSAEVAELLLKTHDISFASRPALLAGKYTTYNYSAMSTAPYGPYWRQARKICLMELLSAKRLDQFEYIRVEERNAFLSELFKSASTPVHLKDRLYTLNLTSICRMVLGKRYTDEAEKNTVTPKDFTEMIEELFLLIGILDIGDSIPWLASFDLQGHVKRMKDVSKKLDKFYEGILDEHHERRKSVKDYGVHDMVDVLMQLADDPSLEVKLEREHIKALIQDLLTAGTDTSAISVEWAMSELLKNPEAIQKATEELDRVIGRDRWVEEKDIFNLPYIEAIVKETMPSTPVHLKDRLYTLNLTLICRMVLGKRYTDEAEKNTVTPKDFTEMIEELFLLIGILDIGDSIPWLASFDLQGHVKRMKDVSKKLDKFYEGILDEHHERRKSVKGYGVHDMVDVLMQLADDPSLEVKLEREHIKALIQDLLTAGTDTSAISVEWAMSELLKNPEAIQKATEELDRVIGKDRWVEEKDIVNLPYIEAIVKETMRLHPVAPLLLPRVARDDCRVAGYDILRNTRVVVNVWAIGRDPTMWEKPNEFRPHRFIGKNIDVKGHDFQLLPFGSGRRICPGYGLGLKVVQSTLANLLYGFEWKLPGDMKNEDLDMEDRFGLTMSRKTPLVVVPSKPRLSLHLYSCE</sequence>
<dbReference type="SUPFAM" id="SSF48264">
    <property type="entry name" value="Cytochrome P450"/>
    <property type="match status" value="2"/>
</dbReference>
<dbReference type="Pfam" id="PF00067">
    <property type="entry name" value="p450"/>
    <property type="match status" value="2"/>
</dbReference>
<comment type="cofactor">
    <cofactor evidence="1 13">
        <name>heme</name>
        <dbReference type="ChEBI" id="CHEBI:30413"/>
    </cofactor>
</comment>
<dbReference type="InterPro" id="IPR017972">
    <property type="entry name" value="Cyt_P450_CS"/>
</dbReference>
<dbReference type="STRING" id="55188.A0A2H5QV00"/>
<evidence type="ECO:0000256" key="11">
    <source>
        <dbReference type="ARBA" id="ARBA00023033"/>
    </source>
</evidence>
<evidence type="ECO:0000313" key="16">
    <source>
        <dbReference type="Proteomes" id="UP000236630"/>
    </source>
</evidence>
<evidence type="ECO:0000256" key="9">
    <source>
        <dbReference type="ARBA" id="ARBA00023002"/>
    </source>
</evidence>
<keyword evidence="7 13" id="KW-0479">Metal-binding</keyword>
<evidence type="ECO:0000256" key="4">
    <source>
        <dbReference type="ARBA" id="ARBA00010617"/>
    </source>
</evidence>
<keyword evidence="9" id="KW-0560">Oxidoreductase</keyword>
<accession>A0A2H5QV00</accession>
<dbReference type="PRINTS" id="PR00463">
    <property type="entry name" value="EP450I"/>
</dbReference>
<evidence type="ECO:0000256" key="1">
    <source>
        <dbReference type="ARBA" id="ARBA00001971"/>
    </source>
</evidence>